<dbReference type="InterPro" id="IPR050090">
    <property type="entry name" value="Tyrosine_recombinase_XerCD"/>
</dbReference>
<evidence type="ECO:0000313" key="3">
    <source>
        <dbReference type="EMBL" id="GFR38714.1"/>
    </source>
</evidence>
<dbReference type="SUPFAM" id="SSF56349">
    <property type="entry name" value="DNA breaking-rejoining enzymes"/>
    <property type="match status" value="1"/>
</dbReference>
<dbReference type="Gene3D" id="1.10.443.10">
    <property type="entry name" value="Intergrase catalytic core"/>
    <property type="match status" value="1"/>
</dbReference>
<organism evidence="3 4">
    <name type="scientific">Insulibacter thermoxylanivorax</name>
    <dbReference type="NCBI Taxonomy" id="2749268"/>
    <lineage>
        <taxon>Bacteria</taxon>
        <taxon>Bacillati</taxon>
        <taxon>Bacillota</taxon>
        <taxon>Bacilli</taxon>
        <taxon>Bacillales</taxon>
        <taxon>Paenibacillaceae</taxon>
        <taxon>Insulibacter</taxon>
    </lineage>
</organism>
<evidence type="ECO:0000259" key="2">
    <source>
        <dbReference type="PROSITE" id="PS51898"/>
    </source>
</evidence>
<dbReference type="GO" id="GO:0015074">
    <property type="term" value="P:DNA integration"/>
    <property type="evidence" value="ECO:0007669"/>
    <property type="project" value="InterPro"/>
</dbReference>
<name>A0A916QFK7_9BACL</name>
<dbReference type="GO" id="GO:0003677">
    <property type="term" value="F:DNA binding"/>
    <property type="evidence" value="ECO:0007669"/>
    <property type="project" value="InterPro"/>
</dbReference>
<dbReference type="InterPro" id="IPR013762">
    <property type="entry name" value="Integrase-like_cat_sf"/>
</dbReference>
<keyword evidence="4" id="KW-1185">Reference proteome</keyword>
<dbReference type="PROSITE" id="PS51898">
    <property type="entry name" value="TYR_RECOMBINASE"/>
    <property type="match status" value="1"/>
</dbReference>
<proteinExistence type="predicted"/>
<reference evidence="3" key="1">
    <citation type="submission" date="2020-08" db="EMBL/GenBank/DDBJ databases">
        <authorList>
            <person name="Uke A."/>
            <person name="Chhe C."/>
            <person name="Baramee S."/>
            <person name="Kosugi A."/>
        </authorList>
    </citation>
    <scope>NUCLEOTIDE SEQUENCE</scope>
    <source>
        <strain evidence="3">DA-C8</strain>
    </source>
</reference>
<dbReference type="EMBL" id="BMAQ01000023">
    <property type="protein sequence ID" value="GFR38714.1"/>
    <property type="molecule type" value="Genomic_DNA"/>
</dbReference>
<keyword evidence="1" id="KW-0233">DNA recombination</keyword>
<dbReference type="AlphaFoldDB" id="A0A916QFK7"/>
<dbReference type="PANTHER" id="PTHR30349">
    <property type="entry name" value="PHAGE INTEGRASE-RELATED"/>
    <property type="match status" value="1"/>
</dbReference>
<reference evidence="3" key="2">
    <citation type="journal article" date="2021" name="Data Brief">
        <title>Draft genome sequence data of the facultative, thermophilic, xylanolytic bacterium Paenibacillus sp. strain DA-C8.</title>
        <authorList>
            <person name="Chhe C."/>
            <person name="Uke A."/>
            <person name="Baramee S."/>
            <person name="Ungkulpasvich U."/>
            <person name="Tachaapaikoon C."/>
            <person name="Pason P."/>
            <person name="Waeonukul R."/>
            <person name="Ratanakhanokchai K."/>
            <person name="Kosugi A."/>
        </authorList>
    </citation>
    <scope>NUCLEOTIDE SEQUENCE</scope>
    <source>
        <strain evidence="3">DA-C8</strain>
    </source>
</reference>
<evidence type="ECO:0000256" key="1">
    <source>
        <dbReference type="ARBA" id="ARBA00023172"/>
    </source>
</evidence>
<sequence>MELDDLDFYEEILHVRDGKGGKSRHIPMNKDLVGVLEEWLEYRDDVNTKKVFISQRKNALTVDGIEHLFRSLSVKVGIPDLTPHVLRHTFAHDLAERGESLQTIARLLGHTNINYTKIYVSPSREETRAAVNKLAGERYS</sequence>
<dbReference type="PANTHER" id="PTHR30349:SF64">
    <property type="entry name" value="PROPHAGE INTEGRASE INTD-RELATED"/>
    <property type="match status" value="1"/>
</dbReference>
<feature type="domain" description="Tyr recombinase" evidence="2">
    <location>
        <begin position="1"/>
        <end position="132"/>
    </location>
</feature>
<gene>
    <name evidence="3" type="ORF">PRECH8_20100</name>
</gene>
<evidence type="ECO:0000313" key="4">
    <source>
        <dbReference type="Proteomes" id="UP000654993"/>
    </source>
</evidence>
<dbReference type="Proteomes" id="UP000654993">
    <property type="component" value="Unassembled WGS sequence"/>
</dbReference>
<accession>A0A916QFK7</accession>
<dbReference type="InterPro" id="IPR002104">
    <property type="entry name" value="Integrase_catalytic"/>
</dbReference>
<dbReference type="InterPro" id="IPR011010">
    <property type="entry name" value="DNA_brk_join_enz"/>
</dbReference>
<dbReference type="GO" id="GO:0006310">
    <property type="term" value="P:DNA recombination"/>
    <property type="evidence" value="ECO:0007669"/>
    <property type="project" value="UniProtKB-KW"/>
</dbReference>
<comment type="caution">
    <text evidence="3">The sequence shown here is derived from an EMBL/GenBank/DDBJ whole genome shotgun (WGS) entry which is preliminary data.</text>
</comment>
<protein>
    <recommendedName>
        <fullName evidence="2">Tyr recombinase domain-containing protein</fullName>
    </recommendedName>
</protein>
<dbReference type="Pfam" id="PF00589">
    <property type="entry name" value="Phage_integrase"/>
    <property type="match status" value="1"/>
</dbReference>